<evidence type="ECO:0000256" key="3">
    <source>
        <dbReference type="SAM" id="SignalP"/>
    </source>
</evidence>
<keyword evidence="3" id="KW-0732">Signal</keyword>
<feature type="compositionally biased region" description="Low complexity" evidence="1">
    <location>
        <begin position="149"/>
        <end position="175"/>
    </location>
</feature>
<evidence type="ECO:0000313" key="4">
    <source>
        <dbReference type="EMBL" id="CAG8585231.1"/>
    </source>
</evidence>
<keyword evidence="2" id="KW-0812">Transmembrane</keyword>
<proteinExistence type="predicted"/>
<feature type="chain" id="PRO_5040116400" evidence="3">
    <location>
        <begin position="21"/>
        <end position="245"/>
    </location>
</feature>
<dbReference type="EMBL" id="CAJVPI010000961">
    <property type="protein sequence ID" value="CAG8585231.1"/>
    <property type="molecule type" value="Genomic_DNA"/>
</dbReference>
<gene>
    <name evidence="4" type="ORF">PBRASI_LOCUS6833</name>
</gene>
<feature type="compositionally biased region" description="Low complexity" evidence="1">
    <location>
        <begin position="203"/>
        <end position="218"/>
    </location>
</feature>
<feature type="signal peptide" evidence="3">
    <location>
        <begin position="1"/>
        <end position="20"/>
    </location>
</feature>
<dbReference type="Proteomes" id="UP000789739">
    <property type="component" value="Unassembled WGS sequence"/>
</dbReference>
<accession>A0A9N9C2A2</accession>
<feature type="region of interest" description="Disordered" evidence="1">
    <location>
        <begin position="148"/>
        <end position="218"/>
    </location>
</feature>
<feature type="transmembrane region" description="Helical" evidence="2">
    <location>
        <begin position="220"/>
        <end position="244"/>
    </location>
</feature>
<keyword evidence="2" id="KW-1133">Transmembrane helix</keyword>
<evidence type="ECO:0000256" key="1">
    <source>
        <dbReference type="SAM" id="MobiDB-lite"/>
    </source>
</evidence>
<keyword evidence="5" id="KW-1185">Reference proteome</keyword>
<keyword evidence="2" id="KW-0472">Membrane</keyword>
<sequence length="245" mass="24669">MKYLLSAAVLAFSAIVGSLAAVPPPPLACNMLTPVKGDVWEMGKLQTVTWGCKTAGPLETQPNKFLMHIELGTGTPTNFVYVDTFDDAAELKLAKFTWLLLTKYTPGENYIVRLRSRTKGDPNPVTADEANKLPWSYSPNIKLVGAGGAASTTTGNTATNNTTSGSTSGSSTSGSSTGGSSTGGSSTGGSSTGGSSTGGSSTGGSANNSTKSSTANGKSAAGIVSVNVGVFFTTVMATLVAAAFL</sequence>
<evidence type="ECO:0000256" key="2">
    <source>
        <dbReference type="SAM" id="Phobius"/>
    </source>
</evidence>
<evidence type="ECO:0000313" key="5">
    <source>
        <dbReference type="Proteomes" id="UP000789739"/>
    </source>
</evidence>
<protein>
    <submittedName>
        <fullName evidence="4">7453_t:CDS:1</fullName>
    </submittedName>
</protein>
<dbReference type="AlphaFoldDB" id="A0A9N9C2A2"/>
<feature type="compositionally biased region" description="Gly residues" evidence="1">
    <location>
        <begin position="176"/>
        <end position="202"/>
    </location>
</feature>
<organism evidence="4 5">
    <name type="scientific">Paraglomus brasilianum</name>
    <dbReference type="NCBI Taxonomy" id="144538"/>
    <lineage>
        <taxon>Eukaryota</taxon>
        <taxon>Fungi</taxon>
        <taxon>Fungi incertae sedis</taxon>
        <taxon>Mucoromycota</taxon>
        <taxon>Glomeromycotina</taxon>
        <taxon>Glomeromycetes</taxon>
        <taxon>Paraglomerales</taxon>
        <taxon>Paraglomeraceae</taxon>
        <taxon>Paraglomus</taxon>
    </lineage>
</organism>
<name>A0A9N9C2A2_9GLOM</name>
<comment type="caution">
    <text evidence="4">The sequence shown here is derived from an EMBL/GenBank/DDBJ whole genome shotgun (WGS) entry which is preliminary data.</text>
</comment>
<reference evidence="4" key="1">
    <citation type="submission" date="2021-06" db="EMBL/GenBank/DDBJ databases">
        <authorList>
            <person name="Kallberg Y."/>
            <person name="Tangrot J."/>
            <person name="Rosling A."/>
        </authorList>
    </citation>
    <scope>NUCLEOTIDE SEQUENCE</scope>
    <source>
        <strain evidence="4">BR232B</strain>
    </source>
</reference>
<dbReference type="OrthoDB" id="2443077at2759"/>